<dbReference type="Pfam" id="PF00106">
    <property type="entry name" value="adh_short"/>
    <property type="match status" value="1"/>
</dbReference>
<dbReference type="PANTHER" id="PTHR42760:SF133">
    <property type="entry name" value="3-OXOACYL-[ACYL-CARRIER-PROTEIN] REDUCTASE"/>
    <property type="match status" value="1"/>
</dbReference>
<protein>
    <recommendedName>
        <fullName evidence="4">3-oxoacyl-ACP reductase</fullName>
    </recommendedName>
</protein>
<dbReference type="PRINTS" id="PR00081">
    <property type="entry name" value="GDHRDH"/>
</dbReference>
<dbReference type="Gene3D" id="3.40.50.720">
    <property type="entry name" value="NAD(P)-binding Rossmann-like Domain"/>
    <property type="match status" value="1"/>
</dbReference>
<dbReference type="InterPro" id="IPR036291">
    <property type="entry name" value="NAD(P)-bd_dom_sf"/>
</dbReference>
<gene>
    <name evidence="3" type="ORF">METZ01_LOCUS465753</name>
</gene>
<accession>A0A383AZE0</accession>
<comment type="similarity">
    <text evidence="1">Belongs to the short-chain dehydrogenases/reductases (SDR) family.</text>
</comment>
<dbReference type="AlphaFoldDB" id="A0A383AZE0"/>
<reference evidence="3" key="1">
    <citation type="submission" date="2018-05" db="EMBL/GenBank/DDBJ databases">
        <authorList>
            <person name="Lanie J.A."/>
            <person name="Ng W.-L."/>
            <person name="Kazmierczak K.M."/>
            <person name="Andrzejewski T.M."/>
            <person name="Davidsen T.M."/>
            <person name="Wayne K.J."/>
            <person name="Tettelin H."/>
            <person name="Glass J.I."/>
            <person name="Rusch D."/>
            <person name="Podicherti R."/>
            <person name="Tsui H.-C.T."/>
            <person name="Winkler M.E."/>
        </authorList>
    </citation>
    <scope>NUCLEOTIDE SEQUENCE</scope>
</reference>
<evidence type="ECO:0000313" key="3">
    <source>
        <dbReference type="EMBL" id="SVE12899.1"/>
    </source>
</evidence>
<evidence type="ECO:0000256" key="1">
    <source>
        <dbReference type="ARBA" id="ARBA00006484"/>
    </source>
</evidence>
<feature type="non-terminal residue" evidence="3">
    <location>
        <position position="161"/>
    </location>
</feature>
<organism evidence="3">
    <name type="scientific">marine metagenome</name>
    <dbReference type="NCBI Taxonomy" id="408172"/>
    <lineage>
        <taxon>unclassified sequences</taxon>
        <taxon>metagenomes</taxon>
        <taxon>ecological metagenomes</taxon>
    </lineage>
</organism>
<keyword evidence="2" id="KW-0560">Oxidoreductase</keyword>
<evidence type="ECO:0000256" key="2">
    <source>
        <dbReference type="ARBA" id="ARBA00023002"/>
    </source>
</evidence>
<sequence>MENLTEYKNLKDKIVIITGGSQGIGKSMVEEFIKQKCLVHFLDIDNSGAKKLIDSLSTYDNLPKFYECDITNIEKLVSIINLIGGKNNCIDVLINNAANDQRHTIEEADEKFWKNRIDTNLTHVFFATQTAIPYLKKSHSPSVINFSSISWHIGMKNLIVY</sequence>
<dbReference type="InterPro" id="IPR002347">
    <property type="entry name" value="SDR_fam"/>
</dbReference>
<dbReference type="EMBL" id="UINC01196056">
    <property type="protein sequence ID" value="SVE12899.1"/>
    <property type="molecule type" value="Genomic_DNA"/>
</dbReference>
<name>A0A383AZE0_9ZZZZ</name>
<dbReference type="CDD" id="cd05233">
    <property type="entry name" value="SDR_c"/>
    <property type="match status" value="1"/>
</dbReference>
<proteinExistence type="inferred from homology"/>
<dbReference type="SUPFAM" id="SSF51735">
    <property type="entry name" value="NAD(P)-binding Rossmann-fold domains"/>
    <property type="match status" value="1"/>
</dbReference>
<dbReference type="GO" id="GO:0016616">
    <property type="term" value="F:oxidoreductase activity, acting on the CH-OH group of donors, NAD or NADP as acceptor"/>
    <property type="evidence" value="ECO:0007669"/>
    <property type="project" value="TreeGrafter"/>
</dbReference>
<dbReference type="PANTHER" id="PTHR42760">
    <property type="entry name" value="SHORT-CHAIN DEHYDROGENASES/REDUCTASES FAMILY MEMBER"/>
    <property type="match status" value="1"/>
</dbReference>
<evidence type="ECO:0008006" key="4">
    <source>
        <dbReference type="Google" id="ProtNLM"/>
    </source>
</evidence>